<sequence>MKKFILFIILIFQFSMAEENYLYDIGNTVGYIKDNKGNKYLVIETKNGAKLIKTKENPEDLVKDKFGLTKKEFSGDEK</sequence>
<dbReference type="OrthoDB" id="15210at2"/>
<protein>
    <submittedName>
        <fullName evidence="1">Uncharacterized protein</fullName>
    </submittedName>
</protein>
<evidence type="ECO:0000313" key="1">
    <source>
        <dbReference type="EMBL" id="RMA96103.1"/>
    </source>
</evidence>
<accession>A0A3M0BFB4</accession>
<reference evidence="1 2" key="1">
    <citation type="submission" date="2018-10" db="EMBL/GenBank/DDBJ databases">
        <title>Genomic Encyclopedia of Archaeal and Bacterial Type Strains, Phase II (KMG-II): from individual species to whole genera.</title>
        <authorList>
            <person name="Goeker M."/>
        </authorList>
    </citation>
    <scope>NUCLEOTIDE SEQUENCE [LARGE SCALE GENOMIC DNA]</scope>
    <source>
        <strain evidence="1 2">VM1</strain>
    </source>
</reference>
<organism evidence="1 2">
    <name type="scientific">Hydrogenothermus marinus</name>
    <dbReference type="NCBI Taxonomy" id="133270"/>
    <lineage>
        <taxon>Bacteria</taxon>
        <taxon>Pseudomonadati</taxon>
        <taxon>Aquificota</taxon>
        <taxon>Aquificia</taxon>
        <taxon>Aquificales</taxon>
        <taxon>Hydrogenothermaceae</taxon>
        <taxon>Hydrogenothermus</taxon>
    </lineage>
</organism>
<name>A0A3M0BFB4_9AQUI</name>
<evidence type="ECO:0000313" key="2">
    <source>
        <dbReference type="Proteomes" id="UP000280842"/>
    </source>
</evidence>
<gene>
    <name evidence="1" type="ORF">CLV39_1115</name>
</gene>
<dbReference type="AlphaFoldDB" id="A0A3M0BFB4"/>
<proteinExistence type="predicted"/>
<dbReference type="Proteomes" id="UP000280842">
    <property type="component" value="Unassembled WGS sequence"/>
</dbReference>
<dbReference type="EMBL" id="REFO01000012">
    <property type="protein sequence ID" value="RMA96103.1"/>
    <property type="molecule type" value="Genomic_DNA"/>
</dbReference>
<keyword evidence="2" id="KW-1185">Reference proteome</keyword>
<dbReference type="RefSeq" id="WP_121923237.1">
    <property type="nucleotide sequence ID" value="NZ_REFO01000012.1"/>
</dbReference>
<comment type="caution">
    <text evidence="1">The sequence shown here is derived from an EMBL/GenBank/DDBJ whole genome shotgun (WGS) entry which is preliminary data.</text>
</comment>